<dbReference type="OrthoDB" id="2939462at2"/>
<protein>
    <recommendedName>
        <fullName evidence="4">Transmembrane protein</fullName>
    </recommendedName>
</protein>
<dbReference type="AlphaFoldDB" id="A0A2N5M905"/>
<gene>
    <name evidence="2" type="ORF">CUU66_05860</name>
</gene>
<proteinExistence type="predicted"/>
<comment type="caution">
    <text evidence="2">The sequence shown here is derived from an EMBL/GenBank/DDBJ whole genome shotgun (WGS) entry which is preliminary data.</text>
</comment>
<dbReference type="RefSeq" id="WP_101640743.1">
    <property type="nucleotide sequence ID" value="NZ_PGUY01000016.1"/>
</dbReference>
<evidence type="ECO:0000313" key="2">
    <source>
        <dbReference type="EMBL" id="PLT30830.1"/>
    </source>
</evidence>
<dbReference type="Proteomes" id="UP000234748">
    <property type="component" value="Unassembled WGS sequence"/>
</dbReference>
<keyword evidence="1" id="KW-0472">Membrane</keyword>
<accession>A0A2N5M905</accession>
<keyword evidence="1" id="KW-1133">Transmembrane helix</keyword>
<feature type="transmembrane region" description="Helical" evidence="1">
    <location>
        <begin position="40"/>
        <end position="58"/>
    </location>
</feature>
<dbReference type="EMBL" id="PGUY01000016">
    <property type="protein sequence ID" value="PLT30830.1"/>
    <property type="molecule type" value="Genomic_DNA"/>
</dbReference>
<keyword evidence="3" id="KW-1185">Reference proteome</keyword>
<evidence type="ECO:0000313" key="3">
    <source>
        <dbReference type="Proteomes" id="UP000234748"/>
    </source>
</evidence>
<evidence type="ECO:0000256" key="1">
    <source>
        <dbReference type="SAM" id="Phobius"/>
    </source>
</evidence>
<keyword evidence="1" id="KW-0812">Transmembrane</keyword>
<evidence type="ECO:0008006" key="4">
    <source>
        <dbReference type="Google" id="ProtNLM"/>
    </source>
</evidence>
<reference evidence="2 3" key="1">
    <citation type="submission" date="2017-11" db="EMBL/GenBank/DDBJ databases">
        <title>Comparitive Functional Genomics of Dry Heat Resistant strains isolated from the Viking Spacecraft.</title>
        <authorList>
            <person name="Seuylemezian A."/>
            <person name="Cooper K."/>
            <person name="Vaishampayan P."/>
        </authorList>
    </citation>
    <scope>NUCLEOTIDE SEQUENCE [LARGE SCALE GENOMIC DNA]</scope>
    <source>
        <strain evidence="2 3">V1-29</strain>
    </source>
</reference>
<name>A0A2N5M905_9BACI</name>
<sequence>MELKLVGLLVSFIMTLLLFCTAYAEAIKMSNTDGKVDGSTLIFSLPLAVLFSFFTCLFQK</sequence>
<organism evidence="2 3">
    <name type="scientific">Peribacillus deserti</name>
    <dbReference type="NCBI Taxonomy" id="673318"/>
    <lineage>
        <taxon>Bacteria</taxon>
        <taxon>Bacillati</taxon>
        <taxon>Bacillota</taxon>
        <taxon>Bacilli</taxon>
        <taxon>Bacillales</taxon>
        <taxon>Bacillaceae</taxon>
        <taxon>Peribacillus</taxon>
    </lineage>
</organism>